<evidence type="ECO:0000256" key="2">
    <source>
        <dbReference type="ARBA" id="ARBA00023125"/>
    </source>
</evidence>
<evidence type="ECO:0000256" key="1">
    <source>
        <dbReference type="ARBA" id="ARBA00023015"/>
    </source>
</evidence>
<feature type="compositionally biased region" description="Basic and acidic residues" evidence="5">
    <location>
        <begin position="18"/>
        <end position="30"/>
    </location>
</feature>
<dbReference type="Proteomes" id="UP000318050">
    <property type="component" value="Unassembled WGS sequence"/>
</dbReference>
<dbReference type="Gene3D" id="1.10.357.10">
    <property type="entry name" value="Tetracycline Repressor, domain 2"/>
    <property type="match status" value="1"/>
</dbReference>
<evidence type="ECO:0000313" key="7">
    <source>
        <dbReference type="EMBL" id="TWB50642.1"/>
    </source>
</evidence>
<feature type="domain" description="HTH tetR-type" evidence="6">
    <location>
        <begin position="41"/>
        <end position="101"/>
    </location>
</feature>
<gene>
    <name evidence="7" type="ORF">FBZ92_12360</name>
</gene>
<reference evidence="7 8" key="1">
    <citation type="submission" date="2019-06" db="EMBL/GenBank/DDBJ databases">
        <title>Genomic Encyclopedia of Type Strains, Phase IV (KMG-V): Genome sequencing to study the core and pangenomes of soil and plant-associated prokaryotes.</title>
        <authorList>
            <person name="Whitman W."/>
        </authorList>
    </citation>
    <scope>NUCLEOTIDE SEQUENCE [LARGE SCALE GENOMIC DNA]</scope>
    <source>
        <strain evidence="7 8">BR 11140</strain>
    </source>
</reference>
<organism evidence="7 8">
    <name type="scientific">Nitrospirillum amazonense</name>
    <dbReference type="NCBI Taxonomy" id="28077"/>
    <lineage>
        <taxon>Bacteria</taxon>
        <taxon>Pseudomonadati</taxon>
        <taxon>Pseudomonadota</taxon>
        <taxon>Alphaproteobacteria</taxon>
        <taxon>Rhodospirillales</taxon>
        <taxon>Azospirillaceae</taxon>
        <taxon>Nitrospirillum</taxon>
    </lineage>
</organism>
<dbReference type="SUPFAM" id="SSF46689">
    <property type="entry name" value="Homeodomain-like"/>
    <property type="match status" value="1"/>
</dbReference>
<dbReference type="OrthoDB" id="9812484at2"/>
<accession>A0A560HVI3</accession>
<sequence>MIAVSNIDSTGPVSRRAKTAERRDNPEAKPRPPRPTAGRALETYEKLVTAAGELLAEVGFERLTSNAICARIQATPPAFYRYFNDKYEVLEELAERLLKKQNDAFAVWLFRGGAWGEPTHRVAALETWFRTAADIVAKEPGGIWTIRALRALPNLAHIRLKSQRQFTDQMCELARRLWPQVPPDLLWYRLRIGAEFGYVIDELALEEDRLPSDVLFREAAYLISGLMDGLARTEETKI</sequence>
<evidence type="ECO:0000313" key="8">
    <source>
        <dbReference type="Proteomes" id="UP000318050"/>
    </source>
</evidence>
<name>A0A560HVI3_9PROT</name>
<dbReference type="GO" id="GO:0003700">
    <property type="term" value="F:DNA-binding transcription factor activity"/>
    <property type="evidence" value="ECO:0007669"/>
    <property type="project" value="TreeGrafter"/>
</dbReference>
<dbReference type="InterPro" id="IPR001647">
    <property type="entry name" value="HTH_TetR"/>
</dbReference>
<dbReference type="PANTHER" id="PTHR30055">
    <property type="entry name" value="HTH-TYPE TRANSCRIPTIONAL REGULATOR RUTR"/>
    <property type="match status" value="1"/>
</dbReference>
<keyword evidence="2 4" id="KW-0238">DNA-binding</keyword>
<dbReference type="PROSITE" id="PS50977">
    <property type="entry name" value="HTH_TETR_2"/>
    <property type="match status" value="1"/>
</dbReference>
<feature type="region of interest" description="Disordered" evidence="5">
    <location>
        <begin position="1"/>
        <end position="39"/>
    </location>
</feature>
<evidence type="ECO:0000256" key="4">
    <source>
        <dbReference type="PROSITE-ProRule" id="PRU00335"/>
    </source>
</evidence>
<comment type="caution">
    <text evidence="7">The sequence shown here is derived from an EMBL/GenBank/DDBJ whole genome shotgun (WGS) entry which is preliminary data.</text>
</comment>
<dbReference type="AlphaFoldDB" id="A0A560HVI3"/>
<protein>
    <submittedName>
        <fullName evidence="7">TetR family transcriptional regulator</fullName>
    </submittedName>
</protein>
<dbReference type="Pfam" id="PF00440">
    <property type="entry name" value="TetR_N"/>
    <property type="match status" value="1"/>
</dbReference>
<keyword evidence="3" id="KW-0804">Transcription</keyword>
<evidence type="ECO:0000256" key="3">
    <source>
        <dbReference type="ARBA" id="ARBA00023163"/>
    </source>
</evidence>
<dbReference type="GO" id="GO:0000976">
    <property type="term" value="F:transcription cis-regulatory region binding"/>
    <property type="evidence" value="ECO:0007669"/>
    <property type="project" value="TreeGrafter"/>
</dbReference>
<evidence type="ECO:0000256" key="5">
    <source>
        <dbReference type="SAM" id="MobiDB-lite"/>
    </source>
</evidence>
<dbReference type="PRINTS" id="PR00455">
    <property type="entry name" value="HTHTETR"/>
</dbReference>
<feature type="compositionally biased region" description="Polar residues" evidence="5">
    <location>
        <begin position="1"/>
        <end position="12"/>
    </location>
</feature>
<dbReference type="PANTHER" id="PTHR30055:SF234">
    <property type="entry name" value="HTH-TYPE TRANSCRIPTIONAL REGULATOR BETI"/>
    <property type="match status" value="1"/>
</dbReference>
<proteinExistence type="predicted"/>
<dbReference type="InterPro" id="IPR009057">
    <property type="entry name" value="Homeodomain-like_sf"/>
</dbReference>
<dbReference type="InterPro" id="IPR050109">
    <property type="entry name" value="HTH-type_TetR-like_transc_reg"/>
</dbReference>
<feature type="DNA-binding region" description="H-T-H motif" evidence="4">
    <location>
        <begin position="64"/>
        <end position="83"/>
    </location>
</feature>
<dbReference type="EMBL" id="VITT01000023">
    <property type="protein sequence ID" value="TWB50642.1"/>
    <property type="molecule type" value="Genomic_DNA"/>
</dbReference>
<evidence type="ECO:0000259" key="6">
    <source>
        <dbReference type="PROSITE" id="PS50977"/>
    </source>
</evidence>
<keyword evidence="1" id="KW-0805">Transcription regulation</keyword>